<evidence type="ECO:0000313" key="2">
    <source>
        <dbReference type="EMBL" id="KXH85680.1"/>
    </source>
</evidence>
<dbReference type="EMBL" id="JBJXVJ010000001">
    <property type="protein sequence ID" value="MFN1216645.1"/>
    <property type="molecule type" value="Genomic_DNA"/>
</dbReference>
<organism evidence="2 4">
    <name type="scientific">Chryseobacterium kwangjuense</name>
    <dbReference type="NCBI Taxonomy" id="267125"/>
    <lineage>
        <taxon>Bacteria</taxon>
        <taxon>Pseudomonadati</taxon>
        <taxon>Bacteroidota</taxon>
        <taxon>Flavobacteriia</taxon>
        <taxon>Flavobacteriales</taxon>
        <taxon>Weeksellaceae</taxon>
        <taxon>Chryseobacterium group</taxon>
        <taxon>Chryseobacterium</taxon>
    </lineage>
</organism>
<evidence type="ECO:0000313" key="5">
    <source>
        <dbReference type="Proteomes" id="UP001634154"/>
    </source>
</evidence>
<reference evidence="3 5" key="4">
    <citation type="submission" date="2024-12" db="EMBL/GenBank/DDBJ databases">
        <title>Draft genome sequence of Chryseobacterium kwangjuense AG447.</title>
        <authorList>
            <person name="Cheptsov V.S."/>
            <person name="Belov A."/>
            <person name="Zavarzina A.G."/>
        </authorList>
    </citation>
    <scope>NUCLEOTIDE SEQUENCE [LARGE SCALE GENOMIC DNA]</scope>
    <source>
        <strain evidence="3 5">AG447</strain>
    </source>
</reference>
<name>A0A135WL92_9FLAO</name>
<evidence type="ECO:0000313" key="4">
    <source>
        <dbReference type="Proteomes" id="UP000070513"/>
    </source>
</evidence>
<dbReference type="Proteomes" id="UP001634154">
    <property type="component" value="Unassembled WGS sequence"/>
</dbReference>
<proteinExistence type="predicted"/>
<feature type="domain" description="Type 9 secretion system plug protein N-terminal" evidence="1">
    <location>
        <begin position="20"/>
        <end position="142"/>
    </location>
</feature>
<reference evidence="2 4" key="3">
    <citation type="journal article" date="2016" name="Genome Announc.">
        <title>Draft Genome Sequence of a Biocontrol Rhizobacterium, Chryseobacterium kwangjuense Strain KJ1R5, Isolated from Pepper (Capsicum annuum).</title>
        <authorList>
            <person name="Jeong J.J."/>
            <person name="Park H."/>
            <person name="Park B.H."/>
            <person name="Mannaa M."/>
            <person name="Sang M.K."/>
            <person name="Choi I.G."/>
            <person name="Kim K.D."/>
        </authorList>
    </citation>
    <scope>NUCLEOTIDE SEQUENCE [LARGE SCALE GENOMIC DNA]</scope>
    <source>
        <strain evidence="2 4">KJ1R5</strain>
    </source>
</reference>
<dbReference type="Proteomes" id="UP000070513">
    <property type="component" value="Unassembled WGS sequence"/>
</dbReference>
<keyword evidence="5" id="KW-1185">Reference proteome</keyword>
<dbReference type="AlphaFoldDB" id="A0A135WL92"/>
<reference evidence="4" key="1">
    <citation type="submission" date="2015-12" db="EMBL/GenBank/DDBJ databases">
        <title>Genome sequence of a biocontrol rhizobacterium Chryseobacterium kwangjuense strain KJ1R5 isolated from pepper (Capsicum annuum L.).</title>
        <authorList>
            <person name="Jeong J.-J."/>
            <person name="Park H."/>
            <person name="Mannaa M."/>
            <person name="Sang M.K."/>
            <person name="Choi I.-G."/>
            <person name="Kim K.D."/>
        </authorList>
    </citation>
    <scope>NUCLEOTIDE SEQUENCE [LARGE SCALE GENOMIC DNA]</scope>
    <source>
        <strain evidence="4">KJ1R5</strain>
    </source>
</reference>
<evidence type="ECO:0000259" key="1">
    <source>
        <dbReference type="Pfam" id="PF17116"/>
    </source>
</evidence>
<protein>
    <submittedName>
        <fullName evidence="3">Type IX secretion system plug protein domain-containing protein</fullName>
    </submittedName>
</protein>
<gene>
    <name evidence="3" type="ORF">ACKW6Q_06610</name>
    <name evidence="2" type="ORF">AU378_08015</name>
</gene>
<dbReference type="Pfam" id="PF17116">
    <property type="entry name" value="T9SS_plug_1st"/>
    <property type="match status" value="1"/>
</dbReference>
<dbReference type="EMBL" id="LPUR01000001">
    <property type="protein sequence ID" value="KXH85680.1"/>
    <property type="molecule type" value="Genomic_DNA"/>
</dbReference>
<sequence length="404" mass="46523">MKTLRILLLSLGGLVYGQNIQSIQLFNPQTNDETPVIRFGEQLILSFDDLTNSSEIYRYTIKHYDRNWNDDNLFFTEIATGSLNGLLDKFEYSFNTIQAYTHYKLTFPNDKMQPKISGNFELIVYKDSAEKPLFKRRFYLVEDAATVALNISRIADAKKPDINQRVEVKAASKAGDLSSNVNSMTLNVIQNNNPNVVVSNQKPSATLGNQLLFQQMNLTFPGNNEFYYFDNKNMNMAADMVSATELKDGVNQTYLHPVWAFPLNYQYQPDVNGAWYYRRNDLGLERNAEREADYSWVYFSLESDPVDKEIYVLGGFNNFKPGKENQMQYDAANKKYVAKIFLKQGFYNYILATKESNGSLNFGEVNGNFWQTENLYQAFLYYAPFGRNYDGLMGYGEFRTPIGK</sequence>
<accession>A0A135WL92</accession>
<dbReference type="InterPro" id="IPR031345">
    <property type="entry name" value="T9SS_Plug_N"/>
</dbReference>
<reference evidence="2" key="2">
    <citation type="submission" date="2015-12" db="EMBL/GenBank/DDBJ databases">
        <authorList>
            <person name="Shamseldin A."/>
            <person name="Moawad H."/>
            <person name="Abd El-Rahim W.M."/>
            <person name="Sadowsky M.J."/>
        </authorList>
    </citation>
    <scope>NUCLEOTIDE SEQUENCE</scope>
    <source>
        <strain evidence="2">KJ1R5</strain>
    </source>
</reference>
<dbReference type="OrthoDB" id="1522602at2"/>
<evidence type="ECO:0000313" key="3">
    <source>
        <dbReference type="EMBL" id="MFN1216645.1"/>
    </source>
</evidence>
<comment type="caution">
    <text evidence="2">The sequence shown here is derived from an EMBL/GenBank/DDBJ whole genome shotgun (WGS) entry which is preliminary data.</text>
</comment>
<dbReference type="RefSeq" id="WP_062649756.1">
    <property type="nucleotide sequence ID" value="NZ_JBJXVJ010000001.1"/>
</dbReference>